<sequence length="138" mass="15983">MKNGFLLLIFIFCLVFHGYSCSESEDHTAIRDYIEQHFPDIGLTNDEIEEVIAIVQKNGLQHMDLSEEELIEYASKFDLDKKTKFVDGIKTIKNQINQIKEVFSRFIDAFTNSGDFHGSNFPTQKIQELIDDFPNDEL</sequence>
<accession>A0AC34QT91</accession>
<evidence type="ECO:0000313" key="2">
    <source>
        <dbReference type="WBParaSite" id="JU765_v2.g19258.t1"/>
    </source>
</evidence>
<evidence type="ECO:0000313" key="1">
    <source>
        <dbReference type="Proteomes" id="UP000887576"/>
    </source>
</evidence>
<protein>
    <submittedName>
        <fullName evidence="2">Uncharacterized protein</fullName>
    </submittedName>
</protein>
<organism evidence="1 2">
    <name type="scientific">Panagrolaimus sp. JU765</name>
    <dbReference type="NCBI Taxonomy" id="591449"/>
    <lineage>
        <taxon>Eukaryota</taxon>
        <taxon>Metazoa</taxon>
        <taxon>Ecdysozoa</taxon>
        <taxon>Nematoda</taxon>
        <taxon>Chromadorea</taxon>
        <taxon>Rhabditida</taxon>
        <taxon>Tylenchina</taxon>
        <taxon>Panagrolaimomorpha</taxon>
        <taxon>Panagrolaimoidea</taxon>
        <taxon>Panagrolaimidae</taxon>
        <taxon>Panagrolaimus</taxon>
    </lineage>
</organism>
<reference evidence="2" key="1">
    <citation type="submission" date="2022-11" db="UniProtKB">
        <authorList>
            <consortium name="WormBaseParasite"/>
        </authorList>
    </citation>
    <scope>IDENTIFICATION</scope>
</reference>
<dbReference type="Proteomes" id="UP000887576">
    <property type="component" value="Unplaced"/>
</dbReference>
<name>A0AC34QT91_9BILA</name>
<dbReference type="WBParaSite" id="JU765_v2.g19258.t1">
    <property type="protein sequence ID" value="JU765_v2.g19258.t1"/>
    <property type="gene ID" value="JU765_v2.g19258"/>
</dbReference>
<proteinExistence type="predicted"/>